<keyword evidence="2" id="KW-0560">Oxidoreductase</keyword>
<protein>
    <submittedName>
        <fullName evidence="4">Zinc-binding alcohol dehydrogenase family protein</fullName>
    </submittedName>
</protein>
<dbReference type="Proteomes" id="UP001596058">
    <property type="component" value="Unassembled WGS sequence"/>
</dbReference>
<dbReference type="InterPro" id="IPR036291">
    <property type="entry name" value="NAD(P)-bd_dom_sf"/>
</dbReference>
<dbReference type="RefSeq" id="WP_379517382.1">
    <property type="nucleotide sequence ID" value="NZ_JBHSPA010000031.1"/>
</dbReference>
<name>A0ABW1CQP2_9ACTN</name>
<dbReference type="Gene3D" id="3.90.180.10">
    <property type="entry name" value="Medium-chain alcohol dehydrogenases, catalytic domain"/>
    <property type="match status" value="1"/>
</dbReference>
<dbReference type="SUPFAM" id="SSF51735">
    <property type="entry name" value="NAD(P)-binding Rossmann-fold domains"/>
    <property type="match status" value="1"/>
</dbReference>
<keyword evidence="1" id="KW-0521">NADP</keyword>
<evidence type="ECO:0000313" key="5">
    <source>
        <dbReference type="Proteomes" id="UP001596058"/>
    </source>
</evidence>
<keyword evidence="5" id="KW-1185">Reference proteome</keyword>
<evidence type="ECO:0000256" key="1">
    <source>
        <dbReference type="ARBA" id="ARBA00022857"/>
    </source>
</evidence>
<reference evidence="5" key="1">
    <citation type="journal article" date="2019" name="Int. J. Syst. Evol. Microbiol.">
        <title>The Global Catalogue of Microorganisms (GCM) 10K type strain sequencing project: providing services to taxonomists for standard genome sequencing and annotation.</title>
        <authorList>
            <consortium name="The Broad Institute Genomics Platform"/>
            <consortium name="The Broad Institute Genome Sequencing Center for Infectious Disease"/>
            <person name="Wu L."/>
            <person name="Ma J."/>
        </authorList>
    </citation>
    <scope>NUCLEOTIDE SEQUENCE [LARGE SCALE GENOMIC DNA]</scope>
    <source>
        <strain evidence="5">CCUG 53903</strain>
    </source>
</reference>
<dbReference type="Pfam" id="PF00107">
    <property type="entry name" value="ADH_zinc_N"/>
    <property type="match status" value="1"/>
</dbReference>
<dbReference type="SMART" id="SM00829">
    <property type="entry name" value="PKS_ER"/>
    <property type="match status" value="1"/>
</dbReference>
<evidence type="ECO:0000256" key="2">
    <source>
        <dbReference type="ARBA" id="ARBA00023002"/>
    </source>
</evidence>
<feature type="domain" description="Enoyl reductase (ER)" evidence="3">
    <location>
        <begin position="13"/>
        <end position="312"/>
    </location>
</feature>
<dbReference type="InterPro" id="IPR013149">
    <property type="entry name" value="ADH-like_C"/>
</dbReference>
<dbReference type="InterPro" id="IPR020843">
    <property type="entry name" value="ER"/>
</dbReference>
<dbReference type="Pfam" id="PF08240">
    <property type="entry name" value="ADH_N"/>
    <property type="match status" value="1"/>
</dbReference>
<evidence type="ECO:0000259" key="3">
    <source>
        <dbReference type="SMART" id="SM00829"/>
    </source>
</evidence>
<dbReference type="SUPFAM" id="SSF50129">
    <property type="entry name" value="GroES-like"/>
    <property type="match status" value="1"/>
</dbReference>
<proteinExistence type="predicted"/>
<dbReference type="InterPro" id="IPR011032">
    <property type="entry name" value="GroES-like_sf"/>
</dbReference>
<accession>A0ABW1CQP2</accession>
<sequence length="320" mass="33342">MEITEIVFPEPLIAPEKLRPSVRTLEPPAPGHVQIAVSAAGVSFDDMLMRRGTSPGHPGFPLVPGRDVAGTVEREGPGVTGLGGRRVAALVERGGWATGVNVPAADVVPIPDGLSWEQAVSLAYPGVLAWRMLHEPAQVTAGQTIVVPGAPGWVGTVLVQLAGLAGARVIGVSSTRQLAECEGLEFEPIDHWTEDVPSRVAAYAPDGVDAVFDTIGGPNLTESLGLLKPGGVLVSYGNWATRDLPRGAHLADLERLGDPRVVVADTGPSPRVLAHVLALGIRPFVAGPYGFGEAGRALEDFENGGLVGRVVLHRNSSARP</sequence>
<dbReference type="PANTHER" id="PTHR48106">
    <property type="entry name" value="QUINONE OXIDOREDUCTASE PIG3-RELATED"/>
    <property type="match status" value="1"/>
</dbReference>
<evidence type="ECO:0000313" key="4">
    <source>
        <dbReference type="EMBL" id="MFC5827882.1"/>
    </source>
</evidence>
<organism evidence="4 5">
    <name type="scientific">Nonomuraea insulae</name>
    <dbReference type="NCBI Taxonomy" id="1616787"/>
    <lineage>
        <taxon>Bacteria</taxon>
        <taxon>Bacillati</taxon>
        <taxon>Actinomycetota</taxon>
        <taxon>Actinomycetes</taxon>
        <taxon>Streptosporangiales</taxon>
        <taxon>Streptosporangiaceae</taxon>
        <taxon>Nonomuraea</taxon>
    </lineage>
</organism>
<dbReference type="EMBL" id="JBHSPA010000031">
    <property type="protein sequence ID" value="MFC5827882.1"/>
    <property type="molecule type" value="Genomic_DNA"/>
</dbReference>
<dbReference type="InterPro" id="IPR013154">
    <property type="entry name" value="ADH-like_N"/>
</dbReference>
<comment type="caution">
    <text evidence="4">The sequence shown here is derived from an EMBL/GenBank/DDBJ whole genome shotgun (WGS) entry which is preliminary data.</text>
</comment>
<gene>
    <name evidence="4" type="ORF">ACFPZ3_28810</name>
</gene>
<dbReference type="Gene3D" id="3.40.50.720">
    <property type="entry name" value="NAD(P)-binding Rossmann-like Domain"/>
    <property type="match status" value="1"/>
</dbReference>